<evidence type="ECO:0000256" key="1">
    <source>
        <dbReference type="ARBA" id="ARBA00004651"/>
    </source>
</evidence>
<dbReference type="InterPro" id="IPR000917">
    <property type="entry name" value="Sulfatase_N"/>
</dbReference>
<feature type="transmembrane region" description="Helical" evidence="9">
    <location>
        <begin position="18"/>
        <end position="40"/>
    </location>
</feature>
<evidence type="ECO:0000259" key="10">
    <source>
        <dbReference type="Pfam" id="PF00884"/>
    </source>
</evidence>
<keyword evidence="4 9" id="KW-1133">Transmembrane helix</keyword>
<dbReference type="Gene3D" id="3.30.1120.80">
    <property type="match status" value="1"/>
</dbReference>
<accession>A0A1A9I7Y1</accession>
<feature type="transmembrane region" description="Helical" evidence="9">
    <location>
        <begin position="120"/>
        <end position="140"/>
    </location>
</feature>
<keyword evidence="7" id="KW-0479">Metal-binding</keyword>
<dbReference type="GO" id="GO:0005886">
    <property type="term" value="C:plasma membrane"/>
    <property type="evidence" value="ECO:0007669"/>
    <property type="project" value="UniProtKB-SubCell"/>
</dbReference>
<dbReference type="Proteomes" id="UP000077667">
    <property type="component" value="Chromosome"/>
</dbReference>
<dbReference type="OrthoDB" id="9777768at2"/>
<dbReference type="RefSeq" id="WP_067759535.1">
    <property type="nucleotide sequence ID" value="NZ_CP015772.1"/>
</dbReference>
<organism evidence="11 12">
    <name type="scientific">Niabella ginsenosidivorans</name>
    <dbReference type="NCBI Taxonomy" id="1176587"/>
    <lineage>
        <taxon>Bacteria</taxon>
        <taxon>Pseudomonadati</taxon>
        <taxon>Bacteroidota</taxon>
        <taxon>Chitinophagia</taxon>
        <taxon>Chitinophagales</taxon>
        <taxon>Chitinophagaceae</taxon>
        <taxon>Niabella</taxon>
    </lineage>
</organism>
<feature type="transmembrane region" description="Helical" evidence="9">
    <location>
        <begin position="52"/>
        <end position="77"/>
    </location>
</feature>
<feature type="binding site" evidence="8">
    <location>
        <position position="559"/>
    </location>
    <ligand>
        <name>Mn(2+)</name>
        <dbReference type="ChEBI" id="CHEBI:29035"/>
    </ligand>
</feature>
<name>A0A1A9I7Y1_9BACT</name>
<evidence type="ECO:0000313" key="11">
    <source>
        <dbReference type="EMBL" id="ANH82772.1"/>
    </source>
</evidence>
<dbReference type="STRING" id="1176587.A8C56_18900"/>
<keyword evidence="2" id="KW-1003">Cell membrane</keyword>
<evidence type="ECO:0000256" key="5">
    <source>
        <dbReference type="ARBA" id="ARBA00023136"/>
    </source>
</evidence>
<evidence type="ECO:0000256" key="9">
    <source>
        <dbReference type="SAM" id="Phobius"/>
    </source>
</evidence>
<evidence type="ECO:0000256" key="6">
    <source>
        <dbReference type="PIRSR" id="PIRSR005091-1"/>
    </source>
</evidence>
<feature type="transmembrane region" description="Helical" evidence="9">
    <location>
        <begin position="89"/>
        <end position="108"/>
    </location>
</feature>
<dbReference type="EMBL" id="CP015772">
    <property type="protein sequence ID" value="ANH82772.1"/>
    <property type="molecule type" value="Genomic_DNA"/>
</dbReference>
<dbReference type="Pfam" id="PF00884">
    <property type="entry name" value="Sulfatase"/>
    <property type="match status" value="1"/>
</dbReference>
<evidence type="ECO:0000256" key="8">
    <source>
        <dbReference type="PIRSR" id="PIRSR005091-3"/>
    </source>
</evidence>
<feature type="transmembrane region" description="Helical" evidence="9">
    <location>
        <begin position="239"/>
        <end position="256"/>
    </location>
</feature>
<dbReference type="SUPFAM" id="SSF53649">
    <property type="entry name" value="Alkaline phosphatase-like"/>
    <property type="match status" value="1"/>
</dbReference>
<dbReference type="InterPro" id="IPR012160">
    <property type="entry name" value="LtaS-like"/>
</dbReference>
<sequence length="699" mass="79339">MNVGALLFPLKKFAPVRILLLIAIGIAFITRLVLLLSFWHPIAPGFSNILTSFIIGFVYDAVVSILLTTPFLLQIAFTTNYIYTNKGKWITIFFFVVVLSVVGFTSLVPKEFNSDLYHSLIGYLIARFAIFLFLLQRSFSFRLKWRSGVLKLFFFITVFLLVSNAVSEWFFWNEFASRYNFIAVDYLIYTNEVIGNIRESYPLFPIITGVLLLSAAIFYFTSGPIACSVRTPLAFLKRLLFAAIMIAAGLLLARVIPPQWKYFSRNTYVNELAGNGIYDFVQAFKKNELDFYTYYRTLPDTTAFKLVREQLGMPNSRYMPPDLTNLRRSIRDSLPERKMNVALISIESLSASFMQAFGDSSHITPQLDALASRGMFFTRLYASGTRTVRGLEALSLSIPPLPGQSIIKRPDNEGLYNIGAVLKSKGYITQYLYGGFGYFDNMNYFFGHNGYEVLDRKALKPSEIHYANIWGVADEDLFTLALRTMDSDNLKQQPFFIHIMTVSNHRPYTYPAGRINIPPSAHSRQGAVKYTDYAIGNFIKQAAQKPWFKNTLFVIVADHCASSAGRQELPLPGYHIPLIIYAPGIVQPRQVNALMGQIDIAPTILGLLHLNYTSLFYGNDILKTPPQKQRAFISTYQGLGYLKSDTLIVQSPVKKISAYKIDPVTKEQQEIAPPGQLVNEAIAYYQTAAWLIRHRKYRF</sequence>
<evidence type="ECO:0000256" key="3">
    <source>
        <dbReference type="ARBA" id="ARBA00022692"/>
    </source>
</evidence>
<keyword evidence="5 9" id="KW-0472">Membrane</keyword>
<dbReference type="GO" id="GO:0046872">
    <property type="term" value="F:metal ion binding"/>
    <property type="evidence" value="ECO:0007669"/>
    <property type="project" value="UniProtKB-KW"/>
</dbReference>
<comment type="subcellular location">
    <subcellularLocation>
        <location evidence="1">Cell membrane</location>
        <topology evidence="1">Multi-pass membrane protein</topology>
    </subcellularLocation>
</comment>
<feature type="transmembrane region" description="Helical" evidence="9">
    <location>
        <begin position="152"/>
        <end position="172"/>
    </location>
</feature>
<reference evidence="11 12" key="1">
    <citation type="submission" date="2016-05" db="EMBL/GenBank/DDBJ databases">
        <title>Niabella ginsenosidivorans BS26 whole genome sequencing.</title>
        <authorList>
            <person name="Im W.T."/>
            <person name="Siddiqi M.Z."/>
        </authorList>
    </citation>
    <scope>NUCLEOTIDE SEQUENCE [LARGE SCALE GENOMIC DNA]</scope>
    <source>
        <strain evidence="11 12">BS26</strain>
    </source>
</reference>
<keyword evidence="12" id="KW-1185">Reference proteome</keyword>
<dbReference type="CDD" id="cd16015">
    <property type="entry name" value="LTA_synthase"/>
    <property type="match status" value="1"/>
</dbReference>
<feature type="binding site" evidence="8">
    <location>
        <position position="558"/>
    </location>
    <ligand>
        <name>Mn(2+)</name>
        <dbReference type="ChEBI" id="CHEBI:29035"/>
    </ligand>
</feature>
<proteinExistence type="predicted"/>
<feature type="active site" evidence="6">
    <location>
        <position position="387"/>
    </location>
</feature>
<dbReference type="InterPro" id="IPR017850">
    <property type="entry name" value="Alkaline_phosphatase_core_sf"/>
</dbReference>
<dbReference type="PANTHER" id="PTHR47371">
    <property type="entry name" value="LIPOTEICHOIC ACID SYNTHASE"/>
    <property type="match status" value="1"/>
</dbReference>
<dbReference type="Gene3D" id="3.40.720.10">
    <property type="entry name" value="Alkaline Phosphatase, subunit A"/>
    <property type="match status" value="1"/>
</dbReference>
<protein>
    <submittedName>
        <fullName evidence="11">Sulfatase</fullName>
    </submittedName>
</protein>
<evidence type="ECO:0000256" key="2">
    <source>
        <dbReference type="ARBA" id="ARBA00022475"/>
    </source>
</evidence>
<dbReference type="KEGG" id="nia:A8C56_18900"/>
<evidence type="ECO:0000256" key="7">
    <source>
        <dbReference type="PIRSR" id="PIRSR005091-2"/>
    </source>
</evidence>
<dbReference type="PIRSF" id="PIRSF005091">
    <property type="entry name" value="Mmb_sulf_HI1246"/>
    <property type="match status" value="1"/>
</dbReference>
<dbReference type="PANTHER" id="PTHR47371:SF3">
    <property type="entry name" value="PHOSPHOGLYCEROL TRANSFERASE I"/>
    <property type="match status" value="1"/>
</dbReference>
<dbReference type="InterPro" id="IPR050448">
    <property type="entry name" value="OpgB/LTA_synthase_biosynth"/>
</dbReference>
<dbReference type="AlphaFoldDB" id="A0A1A9I7Y1"/>
<keyword evidence="3 9" id="KW-0812">Transmembrane</keyword>
<feature type="transmembrane region" description="Helical" evidence="9">
    <location>
        <begin position="203"/>
        <end position="227"/>
    </location>
</feature>
<feature type="binding site" evidence="8">
    <location>
        <position position="387"/>
    </location>
    <ligand>
        <name>Mn(2+)</name>
        <dbReference type="ChEBI" id="CHEBI:29035"/>
    </ligand>
</feature>
<feature type="domain" description="Sulfatase N-terminal" evidence="10">
    <location>
        <begin position="340"/>
        <end position="609"/>
    </location>
</feature>
<feature type="binding site" evidence="7">
    <location>
        <position position="505"/>
    </location>
    <ligand>
        <name>substrate</name>
    </ligand>
</feature>
<feature type="binding site" evidence="8">
    <location>
        <position position="347"/>
    </location>
    <ligand>
        <name>Mn(2+)</name>
        <dbReference type="ChEBI" id="CHEBI:29035"/>
    </ligand>
</feature>
<keyword evidence="7" id="KW-0464">Manganese</keyword>
<evidence type="ECO:0000256" key="4">
    <source>
        <dbReference type="ARBA" id="ARBA00022989"/>
    </source>
</evidence>
<gene>
    <name evidence="11" type="ORF">A8C56_18900</name>
</gene>
<evidence type="ECO:0000313" key="12">
    <source>
        <dbReference type="Proteomes" id="UP000077667"/>
    </source>
</evidence>